<protein>
    <submittedName>
        <fullName evidence="1">Uncharacterized protein</fullName>
    </submittedName>
</protein>
<evidence type="ECO:0000313" key="1">
    <source>
        <dbReference type="EMBL" id="QIJ70904.1"/>
    </source>
</evidence>
<accession>A0A6G7PT98</accession>
<proteinExistence type="predicted"/>
<dbReference type="AlphaFoldDB" id="A0A6G7PT98"/>
<gene>
    <name evidence="1" type="ORF">G4V39_00845</name>
</gene>
<dbReference type="KEGG" id="tav:G4V39_00845"/>
<dbReference type="Proteomes" id="UP000502179">
    <property type="component" value="Chromosome"/>
</dbReference>
<dbReference type="EMBL" id="CP048877">
    <property type="protein sequence ID" value="QIJ70904.1"/>
    <property type="molecule type" value="Genomic_DNA"/>
</dbReference>
<reference evidence="1 2" key="1">
    <citation type="submission" date="2020-02" db="EMBL/GenBank/DDBJ databases">
        <title>Genome analysis of Thermosulfuriphilus ammonigenes ST65T, an anaerobic thermophilic chemolithoautotrophic bacterium isolated from a deep-sea hydrothermal vent.</title>
        <authorList>
            <person name="Slobodkina G."/>
            <person name="Allioux M."/>
            <person name="Merkel A."/>
            <person name="Alain K."/>
            <person name="Jebbar M."/>
            <person name="Slobodkin A."/>
        </authorList>
    </citation>
    <scope>NUCLEOTIDE SEQUENCE [LARGE SCALE GENOMIC DNA]</scope>
    <source>
        <strain evidence="1 2">ST65</strain>
    </source>
</reference>
<organism evidence="1 2">
    <name type="scientific">Thermosulfuriphilus ammonigenes</name>
    <dbReference type="NCBI Taxonomy" id="1936021"/>
    <lineage>
        <taxon>Bacteria</taxon>
        <taxon>Pseudomonadati</taxon>
        <taxon>Thermodesulfobacteriota</taxon>
        <taxon>Thermodesulfobacteria</taxon>
        <taxon>Thermodesulfobacteriales</taxon>
        <taxon>Thermodesulfobacteriaceae</taxon>
        <taxon>Thermosulfuriphilus</taxon>
    </lineage>
</organism>
<keyword evidence="2" id="KW-1185">Reference proteome</keyword>
<dbReference type="RefSeq" id="WP_166031127.1">
    <property type="nucleotide sequence ID" value="NZ_CP048877.1"/>
</dbReference>
<evidence type="ECO:0000313" key="2">
    <source>
        <dbReference type="Proteomes" id="UP000502179"/>
    </source>
</evidence>
<sequence length="45" mass="5217">MSGQALLFMLFSWCFVASLTTFCFTRLFMGKKKGSKSDRCLKEDR</sequence>
<name>A0A6G7PT98_9BACT</name>